<gene>
    <name evidence="4" type="ORF">DJ568_06825</name>
</gene>
<keyword evidence="2" id="KW-0732">Signal</keyword>
<keyword evidence="5" id="KW-1185">Reference proteome</keyword>
<feature type="chain" id="PRO_5017051560" evidence="2">
    <location>
        <begin position="24"/>
        <end position="236"/>
    </location>
</feature>
<dbReference type="AlphaFoldDB" id="A0A367GQR9"/>
<dbReference type="Proteomes" id="UP000253209">
    <property type="component" value="Unassembled WGS sequence"/>
</dbReference>
<protein>
    <submittedName>
        <fullName evidence="4">DUF2807 domain-containing protein</fullName>
    </submittedName>
</protein>
<sequence>MKSIIKIILAAVIIAGSGLTVSANESAYQTEERQVSGFTGVEAGGSFDVYIKQGSTESVKIDAPADVMEYIITEVRNGTLKIHTKTKSGRVFSNKKVIVYVSAKQLNNVGVSGSGNIFFQDGIRSNTLNLAVSGSGSITGKVEAQTLEGRISGSGNMKLTGSATTSNVSVSGSGNYNGVGLKTETTSARVSGSGNVKVNAGVKVDASVSGSGSVRYTGGAKEVSKSKSGSGSISSF</sequence>
<dbReference type="PANTHER" id="PTHR39200">
    <property type="entry name" value="HYPOTHETICAL EXPORTED PROTEIN"/>
    <property type="match status" value="1"/>
</dbReference>
<dbReference type="Pfam" id="PF10988">
    <property type="entry name" value="DUF2807"/>
    <property type="match status" value="1"/>
</dbReference>
<comment type="caution">
    <text evidence="4">The sequence shown here is derived from an EMBL/GenBank/DDBJ whole genome shotgun (WGS) entry which is preliminary data.</text>
</comment>
<evidence type="ECO:0000259" key="3">
    <source>
        <dbReference type="Pfam" id="PF10988"/>
    </source>
</evidence>
<dbReference type="PANTHER" id="PTHR39200:SF1">
    <property type="entry name" value="AUTO-TRANSPORTER ADHESIN HEAD GIN DOMAIN-CONTAINING PROTEIN-RELATED"/>
    <property type="match status" value="1"/>
</dbReference>
<evidence type="ECO:0000256" key="2">
    <source>
        <dbReference type="SAM" id="SignalP"/>
    </source>
</evidence>
<feature type="signal peptide" evidence="2">
    <location>
        <begin position="1"/>
        <end position="23"/>
    </location>
</feature>
<feature type="domain" description="Putative auto-transporter adhesin head GIN" evidence="3">
    <location>
        <begin position="38"/>
        <end position="219"/>
    </location>
</feature>
<proteinExistence type="predicted"/>
<dbReference type="RefSeq" id="WP_114004515.1">
    <property type="nucleotide sequence ID" value="NZ_QGDC01000003.1"/>
</dbReference>
<dbReference type="Gene3D" id="2.160.20.120">
    <property type="match status" value="1"/>
</dbReference>
<feature type="compositionally biased region" description="Low complexity" evidence="1">
    <location>
        <begin position="226"/>
        <end position="236"/>
    </location>
</feature>
<organism evidence="4 5">
    <name type="scientific">Mucilaginibacter hurinus</name>
    <dbReference type="NCBI Taxonomy" id="2201324"/>
    <lineage>
        <taxon>Bacteria</taxon>
        <taxon>Pseudomonadati</taxon>
        <taxon>Bacteroidota</taxon>
        <taxon>Sphingobacteriia</taxon>
        <taxon>Sphingobacteriales</taxon>
        <taxon>Sphingobacteriaceae</taxon>
        <taxon>Mucilaginibacter</taxon>
    </lineage>
</organism>
<evidence type="ECO:0000313" key="5">
    <source>
        <dbReference type="Proteomes" id="UP000253209"/>
    </source>
</evidence>
<dbReference type="OrthoDB" id="794214at2"/>
<dbReference type="EMBL" id="QGDC01000003">
    <property type="protein sequence ID" value="RCH55600.1"/>
    <property type="molecule type" value="Genomic_DNA"/>
</dbReference>
<accession>A0A367GQR9</accession>
<name>A0A367GQR9_9SPHI</name>
<dbReference type="InterPro" id="IPR021255">
    <property type="entry name" value="DUF2807"/>
</dbReference>
<evidence type="ECO:0000313" key="4">
    <source>
        <dbReference type="EMBL" id="RCH55600.1"/>
    </source>
</evidence>
<reference evidence="4 5" key="1">
    <citation type="submission" date="2018-05" db="EMBL/GenBank/DDBJ databases">
        <title>Mucilaginibacter hurinus sp. nov., isolated from briquette warehouse soil.</title>
        <authorList>
            <person name="Choi L."/>
        </authorList>
    </citation>
    <scope>NUCLEOTIDE SEQUENCE [LARGE SCALE GENOMIC DNA]</scope>
    <source>
        <strain evidence="4 5">ZR32</strain>
    </source>
</reference>
<evidence type="ECO:0000256" key="1">
    <source>
        <dbReference type="SAM" id="MobiDB-lite"/>
    </source>
</evidence>
<feature type="region of interest" description="Disordered" evidence="1">
    <location>
        <begin position="215"/>
        <end position="236"/>
    </location>
</feature>